<organism evidence="1 2">
    <name type="scientific">Actinoplanes couchii</name>
    <dbReference type="NCBI Taxonomy" id="403638"/>
    <lineage>
        <taxon>Bacteria</taxon>
        <taxon>Bacillati</taxon>
        <taxon>Actinomycetota</taxon>
        <taxon>Actinomycetes</taxon>
        <taxon>Micromonosporales</taxon>
        <taxon>Micromonosporaceae</taxon>
        <taxon>Actinoplanes</taxon>
    </lineage>
</organism>
<accession>A0ABQ3XLX0</accession>
<name>A0ABQ3XLX0_9ACTN</name>
<gene>
    <name evidence="1" type="ORF">Aco03nite_079110</name>
</gene>
<dbReference type="InterPro" id="IPR032675">
    <property type="entry name" value="LRR_dom_sf"/>
</dbReference>
<evidence type="ECO:0000313" key="1">
    <source>
        <dbReference type="EMBL" id="GID59507.1"/>
    </source>
</evidence>
<protein>
    <recommendedName>
        <fullName evidence="3">Leucine-rich repeat domain-containing protein</fullName>
    </recommendedName>
</protein>
<sequence>MVTTPEPDPELRESALIESYLTDPANAGIRSLRLCLTDFHHSARRAAVALSRRRWEHLTTLWFGYEFEYLYEDAITSTGRRLSPLDYLGTGFVGDASDAMWRALPALQTVTIEGGLLFDTLSSNTVTHLRLRGPVGSDGSLFPAEHLPALTTLELQTACDVFGTAIPVEQLQELTPSALPSLQILDLSNAEFDDDPRETLATMPLTKQLSELRLRPMDDQA</sequence>
<comment type="caution">
    <text evidence="1">The sequence shown here is derived from an EMBL/GenBank/DDBJ whole genome shotgun (WGS) entry which is preliminary data.</text>
</comment>
<evidence type="ECO:0000313" key="2">
    <source>
        <dbReference type="Proteomes" id="UP000612282"/>
    </source>
</evidence>
<keyword evidence="2" id="KW-1185">Reference proteome</keyword>
<proteinExistence type="predicted"/>
<evidence type="ECO:0008006" key="3">
    <source>
        <dbReference type="Google" id="ProtNLM"/>
    </source>
</evidence>
<dbReference type="RefSeq" id="WP_203805646.1">
    <property type="nucleotide sequence ID" value="NZ_BAAAQE010000112.1"/>
</dbReference>
<dbReference type="SUPFAM" id="SSF52047">
    <property type="entry name" value="RNI-like"/>
    <property type="match status" value="1"/>
</dbReference>
<dbReference type="Proteomes" id="UP000612282">
    <property type="component" value="Unassembled WGS sequence"/>
</dbReference>
<dbReference type="EMBL" id="BOMG01000097">
    <property type="protein sequence ID" value="GID59507.1"/>
    <property type="molecule type" value="Genomic_DNA"/>
</dbReference>
<reference evidence="1 2" key="1">
    <citation type="submission" date="2021-01" db="EMBL/GenBank/DDBJ databases">
        <title>Whole genome shotgun sequence of Actinoplanes couchii NBRC 106145.</title>
        <authorList>
            <person name="Komaki H."/>
            <person name="Tamura T."/>
        </authorList>
    </citation>
    <scope>NUCLEOTIDE SEQUENCE [LARGE SCALE GENOMIC DNA]</scope>
    <source>
        <strain evidence="1 2">NBRC 106145</strain>
    </source>
</reference>
<dbReference type="Gene3D" id="3.80.10.10">
    <property type="entry name" value="Ribonuclease Inhibitor"/>
    <property type="match status" value="1"/>
</dbReference>